<evidence type="ECO:0000313" key="16">
    <source>
        <dbReference type="Proteomes" id="UP000235093"/>
    </source>
</evidence>
<keyword evidence="5 6" id="KW-0456">Lyase</keyword>
<dbReference type="Proteomes" id="UP001079535">
    <property type="component" value="Unassembled WGS sequence"/>
</dbReference>
<dbReference type="PROSITE" id="PS00955">
    <property type="entry name" value="IGP_DEHYDRATASE_2"/>
    <property type="match status" value="1"/>
</dbReference>
<dbReference type="InterPro" id="IPR038494">
    <property type="entry name" value="IGPD_sf"/>
</dbReference>
<keyword evidence="3 6" id="KW-0028">Amino-acid biosynthesis</keyword>
<dbReference type="Proteomes" id="UP001076974">
    <property type="component" value="Unassembled WGS sequence"/>
</dbReference>
<reference evidence="15 16" key="1">
    <citation type="journal article" date="2017" name="Genome Med.">
        <title>A novel Ruminococcus gnavus clade enriched in inflammatory bowel disease patients.</title>
        <authorList>
            <person name="Hall A.B."/>
            <person name="Yassour M."/>
            <person name="Sauk J."/>
            <person name="Garner A."/>
            <person name="Jiang X."/>
            <person name="Arthur T."/>
            <person name="Lagoudas G.K."/>
            <person name="Vatanen T."/>
            <person name="Fornelos N."/>
            <person name="Wilson R."/>
            <person name="Bertha M."/>
            <person name="Cohen M."/>
            <person name="Garber J."/>
            <person name="Khalili H."/>
            <person name="Gevers D."/>
            <person name="Ananthakrishnan A.N."/>
            <person name="Kugathasan S."/>
            <person name="Lander E.S."/>
            <person name="Blainey P."/>
            <person name="Vlamakis H."/>
            <person name="Xavier R.J."/>
            <person name="Huttenhower C."/>
        </authorList>
    </citation>
    <scope>NUCLEOTIDE SEQUENCE [LARGE SCALE GENOMIC DNA]</scope>
    <source>
        <strain evidence="13 15">RJX1118</strain>
        <strain evidence="14 16">RJX1125</strain>
    </source>
</reference>
<reference evidence="10" key="5">
    <citation type="submission" date="2022-12" db="EMBL/GenBank/DDBJ databases">
        <title>Genome of R. gnavus strain RSHDN_123.</title>
        <authorList>
            <person name="Abdugheni R."/>
        </authorList>
    </citation>
    <scope>NUCLEOTIDE SEQUENCE</scope>
    <source>
        <strain evidence="10">RSHDN_123</strain>
    </source>
</reference>
<dbReference type="CDD" id="cd07914">
    <property type="entry name" value="IGPD"/>
    <property type="match status" value="1"/>
</dbReference>
<dbReference type="EMBL" id="JAAIRY010000015">
    <property type="protein sequence ID" value="NSI65577.1"/>
    <property type="molecule type" value="Genomic_DNA"/>
</dbReference>
<gene>
    <name evidence="6 8" type="primary">hisB</name>
    <name evidence="13" type="ORF">CDL18_10855</name>
    <name evidence="14" type="ORF">CDL23_07775</name>
    <name evidence="12" type="ORF">G4981_09880</name>
    <name evidence="10" type="ORF">O8D18_00200</name>
    <name evidence="9" type="ORF">OZZ16_00220</name>
    <name evidence="8" type="ORF">OZZ17_11260</name>
    <name evidence="11" type="ORF">PNU63_07310</name>
</gene>
<dbReference type="EMBL" id="JAQMLR010000005">
    <property type="protein sequence ID" value="MDB8738583.1"/>
    <property type="molecule type" value="Genomic_DNA"/>
</dbReference>
<dbReference type="GeneID" id="57432656"/>
<protein>
    <recommendedName>
        <fullName evidence="2 6">Imidazoleglycerol-phosphate dehydratase</fullName>
        <shortName evidence="6">IGPD</shortName>
        <ecNumber evidence="6 7">4.2.1.19</ecNumber>
    </recommendedName>
</protein>
<dbReference type="PROSITE" id="PS00954">
    <property type="entry name" value="IGP_DEHYDRATASE_1"/>
    <property type="match status" value="1"/>
</dbReference>
<dbReference type="Proteomes" id="UP000235093">
    <property type="component" value="Unassembled WGS sequence"/>
</dbReference>
<dbReference type="FunFam" id="3.30.230.40:FF:000001">
    <property type="entry name" value="Imidazoleglycerol-phosphate dehydratase HisB"/>
    <property type="match status" value="1"/>
</dbReference>
<proteinExistence type="inferred from homology"/>
<organism evidence="13 15">
    <name type="scientific">Mediterraneibacter gnavus</name>
    <name type="common">Ruminococcus gnavus</name>
    <dbReference type="NCBI Taxonomy" id="33038"/>
    <lineage>
        <taxon>Bacteria</taxon>
        <taxon>Bacillati</taxon>
        <taxon>Bacillota</taxon>
        <taxon>Clostridia</taxon>
        <taxon>Lachnospirales</taxon>
        <taxon>Lachnospiraceae</taxon>
        <taxon>Mediterraneibacter</taxon>
    </lineage>
</organism>
<evidence type="ECO:0000256" key="6">
    <source>
        <dbReference type="HAMAP-Rule" id="MF_00076"/>
    </source>
</evidence>
<dbReference type="EMBL" id="NIHM01000015">
    <property type="protein sequence ID" value="PLT53936.1"/>
    <property type="molecule type" value="Genomic_DNA"/>
</dbReference>
<keyword evidence="4 6" id="KW-0368">Histidine biosynthesis</keyword>
<dbReference type="EMBL" id="NIHT01000010">
    <property type="protein sequence ID" value="PLT75585.1"/>
    <property type="molecule type" value="Genomic_DNA"/>
</dbReference>
<evidence type="ECO:0000256" key="4">
    <source>
        <dbReference type="ARBA" id="ARBA00023102"/>
    </source>
</evidence>
<reference evidence="12" key="3">
    <citation type="submission" date="2020-02" db="EMBL/GenBank/DDBJ databases">
        <authorList>
            <person name="Littmann E."/>
            <person name="Sorbara M."/>
        </authorList>
    </citation>
    <scope>NUCLEOTIDE SEQUENCE</scope>
    <source>
        <strain evidence="12">MSK.11.9</strain>
    </source>
</reference>
<dbReference type="EC" id="4.2.1.19" evidence="6 7"/>
<evidence type="ECO:0000313" key="14">
    <source>
        <dbReference type="EMBL" id="PLT75585.1"/>
    </source>
</evidence>
<evidence type="ECO:0000256" key="3">
    <source>
        <dbReference type="ARBA" id="ARBA00022605"/>
    </source>
</evidence>
<dbReference type="FunFam" id="3.30.230.40:FF:000003">
    <property type="entry name" value="Imidazoleglycerol-phosphate dehydratase HisB"/>
    <property type="match status" value="1"/>
</dbReference>
<dbReference type="Proteomes" id="UP000234849">
    <property type="component" value="Unassembled WGS sequence"/>
</dbReference>
<evidence type="ECO:0000256" key="1">
    <source>
        <dbReference type="ARBA" id="ARBA00005047"/>
    </source>
</evidence>
<evidence type="ECO:0000256" key="5">
    <source>
        <dbReference type="ARBA" id="ARBA00023239"/>
    </source>
</evidence>
<sequence>MEQRAATIERKTKETDISLTINLDGTGENEIATGIPFFDHMLNGFARHGLFDLKVHVTGDLEVDSHHTIEDTGIVLGQAIAAALGEKKGIKRYGSFLLPMDETLAMCAVDLSGRPYLNYQAEFTVEKLGTLDTEMIREFFYAVSYSAAMNLHLKIVDGGNNHHMAEALFKAFGKALDMATMEEPRMNGVWSTKGSL</sequence>
<dbReference type="GO" id="GO:0000105">
    <property type="term" value="P:L-histidine biosynthetic process"/>
    <property type="evidence" value="ECO:0007669"/>
    <property type="project" value="UniProtKB-UniRule"/>
</dbReference>
<evidence type="ECO:0000313" key="11">
    <source>
        <dbReference type="EMBL" id="MDB8738583.1"/>
    </source>
</evidence>
<dbReference type="EMBL" id="JAPRAY010000014">
    <property type="protein sequence ID" value="MCZ0668115.1"/>
    <property type="molecule type" value="Genomic_DNA"/>
</dbReference>
<dbReference type="PANTHER" id="PTHR23133:SF2">
    <property type="entry name" value="IMIDAZOLEGLYCEROL-PHOSPHATE DEHYDRATASE"/>
    <property type="match status" value="1"/>
</dbReference>
<dbReference type="EMBL" id="JAPRBD010000001">
    <property type="protein sequence ID" value="MCZ0688354.1"/>
    <property type="molecule type" value="Genomic_DNA"/>
</dbReference>
<dbReference type="Proteomes" id="UP001211731">
    <property type="component" value="Unassembled WGS sequence"/>
</dbReference>
<reference evidence="8" key="4">
    <citation type="submission" date="2022-11" db="EMBL/GenBank/DDBJ databases">
        <title>Temperate bacteriophages infecting mucin-degrading bacterium Ruminococcus gnavus from the human gut.</title>
        <authorList>
            <person name="Buttimer C."/>
        </authorList>
    </citation>
    <scope>NUCLEOTIDE SEQUENCE</scope>
    <source>
        <strain evidence="8">CCUG 49994</strain>
        <strain evidence="9">CCUG 52279</strain>
    </source>
</reference>
<dbReference type="UniPathway" id="UPA00031">
    <property type="reaction ID" value="UER00011"/>
</dbReference>
<name>A0A2N5PMW5_MEDGN</name>
<keyword evidence="6" id="KW-0963">Cytoplasm</keyword>
<accession>A0A2N5PMW5</accession>
<dbReference type="PANTHER" id="PTHR23133">
    <property type="entry name" value="IMIDAZOLEGLYCEROL-PHOSPHATE DEHYDRATASE HIS7"/>
    <property type="match status" value="1"/>
</dbReference>
<dbReference type="GO" id="GO:0004424">
    <property type="term" value="F:imidazoleglycerol-phosphate dehydratase activity"/>
    <property type="evidence" value="ECO:0007669"/>
    <property type="project" value="UniProtKB-UniRule"/>
</dbReference>
<dbReference type="HAMAP" id="MF_00076">
    <property type="entry name" value="HisB"/>
    <property type="match status" value="1"/>
</dbReference>
<dbReference type="EMBL" id="JAPZED010000001">
    <property type="protein sequence ID" value="MCZ7692476.1"/>
    <property type="molecule type" value="Genomic_DNA"/>
</dbReference>
<comment type="similarity">
    <text evidence="6 7">Belongs to the imidazoleglycerol-phosphate dehydratase family.</text>
</comment>
<evidence type="ECO:0000313" key="15">
    <source>
        <dbReference type="Proteomes" id="UP000234849"/>
    </source>
</evidence>
<evidence type="ECO:0000256" key="2">
    <source>
        <dbReference type="ARBA" id="ARBA00016664"/>
    </source>
</evidence>
<dbReference type="Proteomes" id="UP001148455">
    <property type="component" value="Unassembled WGS sequence"/>
</dbReference>
<comment type="catalytic activity">
    <reaction evidence="6 7">
        <text>D-erythro-1-(imidazol-4-yl)glycerol 3-phosphate = 3-(imidazol-4-yl)-2-oxopropyl phosphate + H2O</text>
        <dbReference type="Rhea" id="RHEA:11040"/>
        <dbReference type="ChEBI" id="CHEBI:15377"/>
        <dbReference type="ChEBI" id="CHEBI:57766"/>
        <dbReference type="ChEBI" id="CHEBI:58278"/>
        <dbReference type="EC" id="4.2.1.19"/>
    </reaction>
</comment>
<dbReference type="AlphaFoldDB" id="A0A2N5PMW5"/>
<dbReference type="STRING" id="33038.GCA_900067245_03754"/>
<evidence type="ECO:0000313" key="13">
    <source>
        <dbReference type="EMBL" id="PLT53936.1"/>
    </source>
</evidence>
<dbReference type="RefSeq" id="WP_004843403.1">
    <property type="nucleotide sequence ID" value="NZ_AP031446.1"/>
</dbReference>
<dbReference type="Gene3D" id="3.30.230.40">
    <property type="entry name" value="Imidazole glycerol phosphate dehydratase, domain 1"/>
    <property type="match status" value="2"/>
</dbReference>
<evidence type="ECO:0000313" key="12">
    <source>
        <dbReference type="EMBL" id="NSI65577.1"/>
    </source>
</evidence>
<comment type="pathway">
    <text evidence="1 6 7">Amino-acid biosynthesis; L-histidine biosynthesis; L-histidine from 5-phospho-alpha-D-ribose 1-diphosphate: step 6/9.</text>
</comment>
<dbReference type="Pfam" id="PF00475">
    <property type="entry name" value="IGPD"/>
    <property type="match status" value="1"/>
</dbReference>
<evidence type="ECO:0000313" key="9">
    <source>
        <dbReference type="EMBL" id="MCZ0688354.1"/>
    </source>
</evidence>
<dbReference type="Proteomes" id="UP001296581">
    <property type="component" value="Unassembled WGS sequence"/>
</dbReference>
<dbReference type="InterPro" id="IPR000807">
    <property type="entry name" value="ImidazoleglycerolP_deHydtase"/>
</dbReference>
<comment type="caution">
    <text evidence="13">The sequence shown here is derived from an EMBL/GenBank/DDBJ whole genome shotgun (WGS) entry which is preliminary data.</text>
</comment>
<reference evidence="11" key="6">
    <citation type="submission" date="2023-01" db="EMBL/GenBank/DDBJ databases">
        <title>Human gut microbiome strain richness.</title>
        <authorList>
            <person name="Chen-Liaw A."/>
        </authorList>
    </citation>
    <scope>NUCLEOTIDE SEQUENCE</scope>
    <source>
        <strain evidence="11">1001217st1_A9_1001217B_191108</strain>
    </source>
</reference>
<dbReference type="NCBIfam" id="NF002114">
    <property type="entry name" value="PRK00951.2-4"/>
    <property type="match status" value="1"/>
</dbReference>
<dbReference type="InterPro" id="IPR020565">
    <property type="entry name" value="ImidazoleglycerP_deHydtase_CS"/>
</dbReference>
<comment type="subcellular location">
    <subcellularLocation>
        <location evidence="6 7">Cytoplasm</location>
    </subcellularLocation>
</comment>
<evidence type="ECO:0000313" key="8">
    <source>
        <dbReference type="EMBL" id="MCZ0668115.1"/>
    </source>
</evidence>
<dbReference type="SUPFAM" id="SSF54211">
    <property type="entry name" value="Ribosomal protein S5 domain 2-like"/>
    <property type="match status" value="2"/>
</dbReference>
<evidence type="ECO:0000256" key="7">
    <source>
        <dbReference type="RuleBase" id="RU000599"/>
    </source>
</evidence>
<evidence type="ECO:0000313" key="10">
    <source>
        <dbReference type="EMBL" id="MCZ7692476.1"/>
    </source>
</evidence>
<dbReference type="NCBIfam" id="NF002111">
    <property type="entry name" value="PRK00951.2-1"/>
    <property type="match status" value="1"/>
</dbReference>
<dbReference type="GO" id="GO:0005737">
    <property type="term" value="C:cytoplasm"/>
    <property type="evidence" value="ECO:0007669"/>
    <property type="project" value="UniProtKB-SubCell"/>
</dbReference>
<dbReference type="InterPro" id="IPR020568">
    <property type="entry name" value="Ribosomal_Su5_D2-typ_SF"/>
</dbReference>
<reference evidence="12" key="2">
    <citation type="journal article" date="2020" name="Cell Host Microbe">
        <title>Functional and Genomic Variation between Human-Derived Isolates of Lachnospiraceae Reveals Inter- and Intra-Species Diversity.</title>
        <authorList>
            <person name="Sorbara M.T."/>
            <person name="Littmann E.R."/>
            <person name="Fontana E."/>
            <person name="Moody T.U."/>
            <person name="Kohout C.E."/>
            <person name="Gjonbalaj M."/>
            <person name="Eaton V."/>
            <person name="Seok R."/>
            <person name="Leiner I.M."/>
            <person name="Pamer E.G."/>
        </authorList>
    </citation>
    <scope>NUCLEOTIDE SEQUENCE</scope>
    <source>
        <strain evidence="12">MSK.11.9</strain>
    </source>
</reference>